<keyword evidence="3" id="KW-1185">Reference proteome</keyword>
<gene>
    <name evidence="2" type="ORF">B0I29_104310</name>
</gene>
<dbReference type="AlphaFoldDB" id="A0A327ZMB7"/>
<evidence type="ECO:0000256" key="1">
    <source>
        <dbReference type="SAM" id="Phobius"/>
    </source>
</evidence>
<reference evidence="2 3" key="1">
    <citation type="submission" date="2018-06" db="EMBL/GenBank/DDBJ databases">
        <title>Genomic Encyclopedia of Type Strains, Phase III (KMG-III): the genomes of soil and plant-associated and newly described type strains.</title>
        <authorList>
            <person name="Whitman W."/>
        </authorList>
    </citation>
    <scope>NUCLEOTIDE SEQUENCE [LARGE SCALE GENOMIC DNA]</scope>
    <source>
        <strain evidence="2 3">CGMCC 4.7090</strain>
    </source>
</reference>
<evidence type="ECO:0000313" key="2">
    <source>
        <dbReference type="EMBL" id="RAK39771.1"/>
    </source>
</evidence>
<keyword evidence="1" id="KW-0472">Membrane</keyword>
<keyword evidence="1" id="KW-0812">Transmembrane</keyword>
<organism evidence="2 3">
    <name type="scientific">Actinoplanes lutulentus</name>
    <dbReference type="NCBI Taxonomy" id="1287878"/>
    <lineage>
        <taxon>Bacteria</taxon>
        <taxon>Bacillati</taxon>
        <taxon>Actinomycetota</taxon>
        <taxon>Actinomycetes</taxon>
        <taxon>Micromonosporales</taxon>
        <taxon>Micromonosporaceae</taxon>
        <taxon>Actinoplanes</taxon>
    </lineage>
</organism>
<comment type="caution">
    <text evidence="2">The sequence shown here is derived from an EMBL/GenBank/DDBJ whole genome shotgun (WGS) entry which is preliminary data.</text>
</comment>
<accession>A0A327ZMB7</accession>
<feature type="transmembrane region" description="Helical" evidence="1">
    <location>
        <begin position="30"/>
        <end position="55"/>
    </location>
</feature>
<dbReference type="EMBL" id="QLMJ01000004">
    <property type="protein sequence ID" value="RAK39771.1"/>
    <property type="molecule type" value="Genomic_DNA"/>
</dbReference>
<sequence length="59" mass="6577">MLALPMQIGRSSMSISARVPARRWCTQDMILRYAAARLAVCLCWLTGTAGVFLLLDLYT</sequence>
<proteinExistence type="predicted"/>
<keyword evidence="1" id="KW-1133">Transmembrane helix</keyword>
<protein>
    <submittedName>
        <fullName evidence="2">Uncharacterized protein</fullName>
    </submittedName>
</protein>
<evidence type="ECO:0000313" key="3">
    <source>
        <dbReference type="Proteomes" id="UP000249341"/>
    </source>
</evidence>
<dbReference type="Proteomes" id="UP000249341">
    <property type="component" value="Unassembled WGS sequence"/>
</dbReference>
<name>A0A327ZMB7_9ACTN</name>